<dbReference type="SMART" id="SM00382">
    <property type="entry name" value="AAA"/>
    <property type="match status" value="1"/>
</dbReference>
<evidence type="ECO:0000256" key="4">
    <source>
        <dbReference type="ARBA" id="ARBA00022840"/>
    </source>
</evidence>
<sequence>MTILEVTNVSKSFGSQKVLDGISFSVPKGSVYGFIGKNGAGKTTTMNIALGLLKADEGEITIQGQTVRYGETETNKLVGYLPDVPEFYPFLTAREYLKLCADISGMDAKEAKQKITELLEMVGLDDSKKRIKTYSRGMKQRLGIAQALINDPVLLICDEPTSALDPVGRKQLLSILRKVKDKTTVIFSTHILSDVESICDEVAILNNGKIVTQGTLSELKSQVTSEKIAVLFEKETDASHIREIWESLSIFSEIEHSTLLLEGTTTDTKQAMALTLDWLTKESITPKKIETKEASMDDVFLEAIK</sequence>
<dbReference type="PROSITE" id="PS50893">
    <property type="entry name" value="ABC_TRANSPORTER_2"/>
    <property type="match status" value="1"/>
</dbReference>
<keyword evidence="7" id="KW-1185">Reference proteome</keyword>
<dbReference type="InterPro" id="IPR027417">
    <property type="entry name" value="P-loop_NTPase"/>
</dbReference>
<dbReference type="PANTHER" id="PTHR43335">
    <property type="entry name" value="ABC TRANSPORTER, ATP-BINDING PROTEIN"/>
    <property type="match status" value="1"/>
</dbReference>
<name>A0ABN0XBI1_9LACT</name>
<reference evidence="6 7" key="1">
    <citation type="journal article" date="2019" name="Int. J. Syst. Evol. Microbiol.">
        <title>The Global Catalogue of Microorganisms (GCM) 10K type strain sequencing project: providing services to taxonomists for standard genome sequencing and annotation.</title>
        <authorList>
            <consortium name="The Broad Institute Genomics Platform"/>
            <consortium name="The Broad Institute Genome Sequencing Center for Infectious Disease"/>
            <person name="Wu L."/>
            <person name="Ma J."/>
        </authorList>
    </citation>
    <scope>NUCLEOTIDE SEQUENCE [LARGE SCALE GENOMIC DNA]</scope>
    <source>
        <strain evidence="6 7">JCM 12662</strain>
    </source>
</reference>
<evidence type="ECO:0000256" key="3">
    <source>
        <dbReference type="ARBA" id="ARBA00022741"/>
    </source>
</evidence>
<evidence type="ECO:0000313" key="6">
    <source>
        <dbReference type="EMBL" id="GAA0359588.1"/>
    </source>
</evidence>
<dbReference type="RefSeq" id="WP_343754542.1">
    <property type="nucleotide sequence ID" value="NZ_BAAACW010000061.1"/>
</dbReference>
<dbReference type="Gene3D" id="3.40.50.300">
    <property type="entry name" value="P-loop containing nucleotide triphosphate hydrolases"/>
    <property type="match status" value="1"/>
</dbReference>
<comment type="similarity">
    <text evidence="1">Belongs to the ABC transporter superfamily.</text>
</comment>
<keyword evidence="2" id="KW-0813">Transport</keyword>
<evidence type="ECO:0000259" key="5">
    <source>
        <dbReference type="PROSITE" id="PS50893"/>
    </source>
</evidence>
<proteinExistence type="inferred from homology"/>
<dbReference type="EMBL" id="BAAACW010000061">
    <property type="protein sequence ID" value="GAA0359588.1"/>
    <property type="molecule type" value="Genomic_DNA"/>
</dbReference>
<evidence type="ECO:0000256" key="1">
    <source>
        <dbReference type="ARBA" id="ARBA00005417"/>
    </source>
</evidence>
<dbReference type="Proteomes" id="UP001501166">
    <property type="component" value="Unassembled WGS sequence"/>
</dbReference>
<keyword evidence="3" id="KW-0547">Nucleotide-binding</keyword>
<gene>
    <name evidence="6" type="ORF">GCM10008932_10260</name>
</gene>
<dbReference type="SUPFAM" id="SSF52540">
    <property type="entry name" value="P-loop containing nucleoside triphosphate hydrolases"/>
    <property type="match status" value="1"/>
</dbReference>
<dbReference type="PANTHER" id="PTHR43335:SF4">
    <property type="entry name" value="ABC TRANSPORTER, ATP-BINDING PROTEIN"/>
    <property type="match status" value="1"/>
</dbReference>
<dbReference type="InterPro" id="IPR003593">
    <property type="entry name" value="AAA+_ATPase"/>
</dbReference>
<dbReference type="GO" id="GO:0005524">
    <property type="term" value="F:ATP binding"/>
    <property type="evidence" value="ECO:0007669"/>
    <property type="project" value="UniProtKB-KW"/>
</dbReference>
<organism evidence="6 7">
    <name type="scientific">Alkalibacterium iburiense</name>
    <dbReference type="NCBI Taxonomy" id="290589"/>
    <lineage>
        <taxon>Bacteria</taxon>
        <taxon>Bacillati</taxon>
        <taxon>Bacillota</taxon>
        <taxon>Bacilli</taxon>
        <taxon>Lactobacillales</taxon>
        <taxon>Carnobacteriaceae</taxon>
        <taxon>Alkalibacterium</taxon>
    </lineage>
</organism>
<dbReference type="Pfam" id="PF00005">
    <property type="entry name" value="ABC_tran"/>
    <property type="match status" value="1"/>
</dbReference>
<keyword evidence="4 6" id="KW-0067">ATP-binding</keyword>
<accession>A0ABN0XBI1</accession>
<evidence type="ECO:0000313" key="7">
    <source>
        <dbReference type="Proteomes" id="UP001501166"/>
    </source>
</evidence>
<feature type="domain" description="ABC transporter" evidence="5">
    <location>
        <begin position="4"/>
        <end position="232"/>
    </location>
</feature>
<dbReference type="InterPro" id="IPR003439">
    <property type="entry name" value="ABC_transporter-like_ATP-bd"/>
</dbReference>
<dbReference type="CDD" id="cd03230">
    <property type="entry name" value="ABC_DR_subfamily_A"/>
    <property type="match status" value="1"/>
</dbReference>
<comment type="caution">
    <text evidence="6">The sequence shown here is derived from an EMBL/GenBank/DDBJ whole genome shotgun (WGS) entry which is preliminary data.</text>
</comment>
<evidence type="ECO:0000256" key="2">
    <source>
        <dbReference type="ARBA" id="ARBA00022448"/>
    </source>
</evidence>
<protein>
    <submittedName>
        <fullName evidence="6">ABC transporter ATP-binding protein</fullName>
    </submittedName>
</protein>